<dbReference type="KEGG" id="vg:18266227"/>
<proteinExistence type="predicted"/>
<evidence type="ECO:0000313" key="2">
    <source>
        <dbReference type="Proteomes" id="UP000202176"/>
    </source>
</evidence>
<gene>
    <name evidence="1" type="ORF">pv_199</name>
</gene>
<sequence>MALPSLFSLSLLPLSTQQTLEICESGDFPPCTGIWRKKAELDFDFWEPFFDLYLGSETSSRRMISEYFRYLELGSINYFLPQAAASHDTNTGKISGLWESFIGVKEAILTGNSEKFDFFITRLKPETLNELKGYWVDTVSRISDIFPQGPDLISITLFDRLLQEVGEKSIDDINSTEKPSAAQRWIKNSRFPEFLPLWVLIRDQKAFSGDIPQEELFENWDRYSPKVLLKLIERGNQEALNKVLSFFEEGRFGFKAEEILLSVLKSGRSVIQEFEPFLQYVKFYRNNIDLHFEAAVFGGNWENVELISRLSETNISLPMSTYISSVCKGFFFHRDVVSLCNMIDKIPGYTWFDVSGLDYSSLPIDIIDLIYHKTSFVNASSVSFFSLVLQYNLGYLDVVYFCLDELERRRSEPNFVENLTPHQLNYYLEAYEKLTPLSVSLVRSAMQSWGIVRITSESSDLPLLVEDEWTSNI</sequence>
<keyword evidence="2" id="KW-1185">Reference proteome</keyword>
<dbReference type="GeneID" id="18266227"/>
<dbReference type="EMBL" id="KF740664">
    <property type="protein sequence ID" value="AHH01766.1"/>
    <property type="molecule type" value="Genomic_DNA"/>
</dbReference>
<organism evidence="1 2">
    <name type="scientific">Pithovirus sibericum</name>
    <dbReference type="NCBI Taxonomy" id="1450746"/>
    <lineage>
        <taxon>Viruses</taxon>
        <taxon>Pithoviruses</taxon>
        <taxon>Orthopithovirinae</taxon>
        <taxon>Alphapithovirus</taxon>
        <taxon>Alphapithovirus sibericum</taxon>
    </lineage>
</organism>
<dbReference type="OrthoDB" id="40442at10239"/>
<accession>W5S4X1</accession>
<evidence type="ECO:0000313" key="1">
    <source>
        <dbReference type="EMBL" id="AHH01766.1"/>
    </source>
</evidence>
<name>W5S4X1_9VIRU</name>
<dbReference type="Proteomes" id="UP000202176">
    <property type="component" value="Segment"/>
</dbReference>
<dbReference type="RefSeq" id="YP_009001101.1">
    <property type="nucleotide sequence ID" value="NC_023423.1"/>
</dbReference>
<reference evidence="1 2" key="1">
    <citation type="journal article" date="2014" name="Proc. Natl. Acad. Sci. U.S.A.">
        <title>Thirty-thousand-year-old distant relative of giant icosahedral DNA viruses with a pandoravirus morphology.</title>
        <authorList>
            <person name="Legendre M."/>
            <person name="Bartoli J."/>
            <person name="Shmakova L."/>
            <person name="Jeudy S."/>
            <person name="Labadie K."/>
            <person name="Adrait A."/>
            <person name="Lescot M."/>
            <person name="Poirot O."/>
            <person name="Bertaux L."/>
            <person name="Bruley C."/>
            <person name="Coute Y."/>
            <person name="Rivkina E."/>
            <person name="Abergel C."/>
            <person name="Claverie J.M."/>
        </authorList>
    </citation>
    <scope>NUCLEOTIDE SEQUENCE [LARGE SCALE GENOMIC DNA]</scope>
    <source>
        <strain evidence="1">P1084-T</strain>
    </source>
</reference>
<protein>
    <submittedName>
        <fullName evidence="1">Uncharacterized protein</fullName>
    </submittedName>
</protein>